<gene>
    <name evidence="3" type="ORF">SAMN04488546_0341</name>
</gene>
<dbReference type="EMBL" id="FOIE01000001">
    <property type="protein sequence ID" value="SES74301.1"/>
    <property type="molecule type" value="Genomic_DNA"/>
</dbReference>
<keyword evidence="2" id="KW-0812">Transmembrane</keyword>
<dbReference type="OrthoDB" id="9916926at2"/>
<dbReference type="Proteomes" id="UP000198507">
    <property type="component" value="Unassembled WGS sequence"/>
</dbReference>
<sequence length="122" mass="13031">MLGPDEQRTWDEIRLRFAEEVEEPARPVLDPRARRPRSPAPASLLATVVAGGCLAVLLVFCGAPLAGLAVAVATAPRWLLWRYWPLLDGLVPQPPPTASRDAHLGGAGHPSSGSGQRTPRTV</sequence>
<reference evidence="4" key="1">
    <citation type="submission" date="2016-10" db="EMBL/GenBank/DDBJ databases">
        <authorList>
            <person name="Varghese N."/>
            <person name="Submissions S."/>
        </authorList>
    </citation>
    <scope>NUCLEOTIDE SEQUENCE [LARGE SCALE GENOMIC DNA]</scope>
    <source>
        <strain evidence="4">DSM 44209</strain>
    </source>
</reference>
<dbReference type="AlphaFoldDB" id="A0A1H9Z0B6"/>
<keyword evidence="2" id="KW-0472">Membrane</keyword>
<evidence type="ECO:0000313" key="3">
    <source>
        <dbReference type="EMBL" id="SES74301.1"/>
    </source>
</evidence>
<keyword evidence="2" id="KW-1133">Transmembrane helix</keyword>
<evidence type="ECO:0000313" key="4">
    <source>
        <dbReference type="Proteomes" id="UP000198507"/>
    </source>
</evidence>
<organism evidence="3 4">
    <name type="scientific">Geodermatophilus poikilotrophus</name>
    <dbReference type="NCBI Taxonomy" id="1333667"/>
    <lineage>
        <taxon>Bacteria</taxon>
        <taxon>Bacillati</taxon>
        <taxon>Actinomycetota</taxon>
        <taxon>Actinomycetes</taxon>
        <taxon>Geodermatophilales</taxon>
        <taxon>Geodermatophilaceae</taxon>
        <taxon>Geodermatophilus</taxon>
    </lineage>
</organism>
<proteinExistence type="predicted"/>
<feature type="compositionally biased region" description="Polar residues" evidence="1">
    <location>
        <begin position="111"/>
        <end position="122"/>
    </location>
</feature>
<evidence type="ECO:0000256" key="1">
    <source>
        <dbReference type="SAM" id="MobiDB-lite"/>
    </source>
</evidence>
<name>A0A1H9Z0B6_9ACTN</name>
<accession>A0A1H9Z0B6</accession>
<evidence type="ECO:0000256" key="2">
    <source>
        <dbReference type="SAM" id="Phobius"/>
    </source>
</evidence>
<dbReference type="RefSeq" id="WP_091438127.1">
    <property type="nucleotide sequence ID" value="NZ_FOIE01000001.1"/>
</dbReference>
<feature type="transmembrane region" description="Helical" evidence="2">
    <location>
        <begin position="42"/>
        <end position="75"/>
    </location>
</feature>
<protein>
    <recommendedName>
        <fullName evidence="5">DUF3040 domain-containing protein</fullName>
    </recommendedName>
</protein>
<feature type="region of interest" description="Disordered" evidence="1">
    <location>
        <begin position="94"/>
        <end position="122"/>
    </location>
</feature>
<evidence type="ECO:0008006" key="5">
    <source>
        <dbReference type="Google" id="ProtNLM"/>
    </source>
</evidence>
<keyword evidence="4" id="KW-1185">Reference proteome</keyword>